<evidence type="ECO:0000259" key="1">
    <source>
        <dbReference type="PROSITE" id="PS50994"/>
    </source>
</evidence>
<dbReference type="Gene3D" id="3.30.420.10">
    <property type="entry name" value="Ribonuclease H-like superfamily/Ribonuclease H"/>
    <property type="match status" value="1"/>
</dbReference>
<reference evidence="2 3" key="1">
    <citation type="journal article" date="2012" name="Genet. Mol. Biol.">
        <title>Analysis of 16S rRNA and mxaF genes revealing insights into Methylobacterium niche-specific plant association.</title>
        <authorList>
            <person name="Dourado M.N."/>
            <person name="Andreote F.D."/>
            <person name="Dini-Andreote F."/>
            <person name="Conti R."/>
            <person name="Araujo J.M."/>
            <person name="Araujo W.L."/>
        </authorList>
    </citation>
    <scope>NUCLEOTIDE SEQUENCE [LARGE SCALE GENOMIC DNA]</scope>
    <source>
        <strain evidence="2 3">SR1.6/6</strain>
    </source>
</reference>
<dbReference type="InterPro" id="IPR036397">
    <property type="entry name" value="RNaseH_sf"/>
</dbReference>
<dbReference type="GO" id="GO:0015074">
    <property type="term" value="P:DNA integration"/>
    <property type="evidence" value="ECO:0007669"/>
    <property type="project" value="InterPro"/>
</dbReference>
<dbReference type="AlphaFoldDB" id="A0A6B9FEL1"/>
<sequence length="155" mass="16923">MGGLDGRGHRSDGARSHADRVEVRFTGLRTTHPVQWLADNGSAFTAAEMLSFAAALGLVPCFTPVRSPVSNGLSEAFVKTLKRDYARVQPRLDADTALARIGAWIKETPCQRRAVHTRPVPVIAVIAASPDSWRWTLRTIRTVPPRSRSSAPLTI</sequence>
<dbReference type="InterPro" id="IPR001584">
    <property type="entry name" value="Integrase_cat-core"/>
</dbReference>
<reference evidence="2 3" key="2">
    <citation type="journal article" date="2013" name="Genome Announc.">
        <title>Draft Genome Sequence of Methylobacterium mesophilicum Strain SR1.6/6, Isolated from Citrus sinensis.</title>
        <authorList>
            <person name="Marinho Almeida D."/>
            <person name="Dini-Andreote F."/>
            <person name="Camargo Neves A.A."/>
            <person name="Juca Ramos R.T."/>
            <person name="Andreote F.D."/>
            <person name="Carneiro A.R."/>
            <person name="Oliveira de Souza Lima A."/>
            <person name="Caracciolo Gomes de Sa P.H."/>
            <person name="Ribeiro Barbosa M.S."/>
            <person name="Araujo W.L."/>
            <person name="Silva A."/>
        </authorList>
    </citation>
    <scope>NUCLEOTIDE SEQUENCE [LARGE SCALE GENOMIC DNA]</scope>
    <source>
        <strain evidence="2 3">SR1.6/6</strain>
    </source>
</reference>
<dbReference type="InterPro" id="IPR012337">
    <property type="entry name" value="RNaseH-like_sf"/>
</dbReference>
<name>A0A6B9FEL1_9HYPH</name>
<dbReference type="Proteomes" id="UP000012488">
    <property type="component" value="Chromosome"/>
</dbReference>
<dbReference type="SUPFAM" id="SSF53098">
    <property type="entry name" value="Ribonuclease H-like"/>
    <property type="match status" value="1"/>
</dbReference>
<accession>A0A6B9FEL1</accession>
<protein>
    <submittedName>
        <fullName evidence="2">DDE-type integrase/transposase/recombinase</fullName>
    </submittedName>
</protein>
<evidence type="ECO:0000313" key="3">
    <source>
        <dbReference type="Proteomes" id="UP000012488"/>
    </source>
</evidence>
<evidence type="ECO:0000313" key="2">
    <source>
        <dbReference type="EMBL" id="QGY00849.1"/>
    </source>
</evidence>
<dbReference type="KEGG" id="mmes:MMSR116_02210"/>
<dbReference type="EMBL" id="CP043538">
    <property type="protein sequence ID" value="QGY00849.1"/>
    <property type="molecule type" value="Genomic_DNA"/>
</dbReference>
<proteinExistence type="predicted"/>
<dbReference type="PROSITE" id="PS50994">
    <property type="entry name" value="INTEGRASE"/>
    <property type="match status" value="1"/>
</dbReference>
<organism evidence="2 3">
    <name type="scientific">Methylobacterium mesophilicum SR1.6/6</name>
    <dbReference type="NCBI Taxonomy" id="908290"/>
    <lineage>
        <taxon>Bacteria</taxon>
        <taxon>Pseudomonadati</taxon>
        <taxon>Pseudomonadota</taxon>
        <taxon>Alphaproteobacteria</taxon>
        <taxon>Hyphomicrobiales</taxon>
        <taxon>Methylobacteriaceae</taxon>
        <taxon>Methylobacterium</taxon>
    </lineage>
</organism>
<gene>
    <name evidence="2" type="ORF">MMSR116_02210</name>
</gene>
<feature type="domain" description="Integrase catalytic" evidence="1">
    <location>
        <begin position="33"/>
        <end position="129"/>
    </location>
</feature>
<dbReference type="GO" id="GO:0003676">
    <property type="term" value="F:nucleic acid binding"/>
    <property type="evidence" value="ECO:0007669"/>
    <property type="project" value="InterPro"/>
</dbReference>